<evidence type="ECO:0000256" key="5">
    <source>
        <dbReference type="ARBA" id="ARBA00022692"/>
    </source>
</evidence>
<gene>
    <name evidence="13" type="primary">ATP6</name>
</gene>
<evidence type="ECO:0000256" key="10">
    <source>
        <dbReference type="ARBA" id="ARBA00023310"/>
    </source>
</evidence>
<proteinExistence type="inferred from homology"/>
<dbReference type="CDD" id="cd00310">
    <property type="entry name" value="ATP-synt_Fo_a_6"/>
    <property type="match status" value="1"/>
</dbReference>
<dbReference type="InterPro" id="IPR023011">
    <property type="entry name" value="ATP_synth_F0_asu_AS"/>
</dbReference>
<keyword evidence="3" id="KW-0813">Transport</keyword>
<keyword evidence="9 12" id="KW-0472">Membrane</keyword>
<dbReference type="InterPro" id="IPR035908">
    <property type="entry name" value="F0_ATP_A_sf"/>
</dbReference>
<dbReference type="GO" id="GO:0045259">
    <property type="term" value="C:proton-transporting ATP synthase complex"/>
    <property type="evidence" value="ECO:0007669"/>
    <property type="project" value="UniProtKB-KW"/>
</dbReference>
<evidence type="ECO:0000256" key="8">
    <source>
        <dbReference type="ARBA" id="ARBA00023065"/>
    </source>
</evidence>
<evidence type="ECO:0000313" key="13">
    <source>
        <dbReference type="EMBL" id="ACM79558.1"/>
    </source>
</evidence>
<feature type="transmembrane region" description="Helical" evidence="12">
    <location>
        <begin position="200"/>
        <end position="219"/>
    </location>
</feature>
<sequence>MMTNLFSIFDPATPNILSSNWNSIFIFLMVFPLATWTSPSRINHVFYLLINYVFSEFKPLTKKAPFILLMSTILFTAVMFNNIPGLMPYVFTASSHIGITLSLAMPIWVGLMIYGWLNNTSNLLTHLIPQGTPKALMPFMVLIETISALIRPMTLAVRLAANMIAGHLLMVLLASAFTQLPLMASPVLFSAQIMLSSLEIAVAFIQAYVFSILITLYSAETIN</sequence>
<dbReference type="GO" id="GO:0005743">
    <property type="term" value="C:mitochondrial inner membrane"/>
    <property type="evidence" value="ECO:0007669"/>
    <property type="project" value="UniProtKB-SubCell"/>
</dbReference>
<dbReference type="EMBL" id="FJ555185">
    <property type="protein sequence ID" value="ACM79558.1"/>
    <property type="molecule type" value="Genomic_DNA"/>
</dbReference>
<evidence type="ECO:0000256" key="3">
    <source>
        <dbReference type="ARBA" id="ARBA00022448"/>
    </source>
</evidence>
<name>D3G9K6_ONINA</name>
<comment type="similarity">
    <text evidence="2">Belongs to the ATPase A chain family.</text>
</comment>
<dbReference type="GO" id="GO:0046933">
    <property type="term" value="F:proton-transporting ATP synthase activity, rotational mechanism"/>
    <property type="evidence" value="ECO:0007669"/>
    <property type="project" value="TreeGrafter"/>
</dbReference>
<organism evidence="13">
    <name type="scientific">Onisimus nanseni</name>
    <name type="common">Amphipod</name>
    <name type="synonym">Pseudalibrotus nanseni</name>
    <dbReference type="NCBI Taxonomy" id="583350"/>
    <lineage>
        <taxon>Eukaryota</taxon>
        <taxon>Metazoa</taxon>
        <taxon>Ecdysozoa</taxon>
        <taxon>Arthropoda</taxon>
        <taxon>Crustacea</taxon>
        <taxon>Multicrustacea</taxon>
        <taxon>Malacostraca</taxon>
        <taxon>Eumalacostraca</taxon>
        <taxon>Peracarida</taxon>
        <taxon>Amphipoda</taxon>
        <taxon>Amphilochidea</taxon>
        <taxon>Lysianassida</taxon>
        <taxon>Lysianassidira</taxon>
        <taxon>Lysianassoidea</taxon>
        <taxon>Lysianassidae</taxon>
        <taxon>Onisimus</taxon>
    </lineage>
</organism>
<accession>D3G9K6</accession>
<evidence type="ECO:0000256" key="11">
    <source>
        <dbReference type="RuleBase" id="RU004450"/>
    </source>
</evidence>
<reference evidence="13" key="1">
    <citation type="submission" date="2008-12" db="EMBL/GenBank/DDBJ databases">
        <authorList>
            <person name="Lee J.-S."/>
        </authorList>
    </citation>
    <scope>NUCLEOTIDE SEQUENCE</scope>
</reference>
<dbReference type="AlphaFoldDB" id="D3G9K6"/>
<evidence type="ECO:0000256" key="1">
    <source>
        <dbReference type="ARBA" id="ARBA00004141"/>
    </source>
</evidence>
<dbReference type="PANTHER" id="PTHR11410">
    <property type="entry name" value="ATP SYNTHASE SUBUNIT A"/>
    <property type="match status" value="1"/>
</dbReference>
<evidence type="ECO:0000256" key="4">
    <source>
        <dbReference type="ARBA" id="ARBA00022547"/>
    </source>
</evidence>
<protein>
    <recommendedName>
        <fullName evidence="11">ATP synthase subunit a</fullName>
    </recommendedName>
</protein>
<dbReference type="PRINTS" id="PR00123">
    <property type="entry name" value="ATPASEA"/>
</dbReference>
<evidence type="ECO:0000256" key="7">
    <source>
        <dbReference type="ARBA" id="ARBA00022989"/>
    </source>
</evidence>
<evidence type="ECO:0000256" key="6">
    <source>
        <dbReference type="ARBA" id="ARBA00022781"/>
    </source>
</evidence>
<dbReference type="Gene3D" id="1.20.120.220">
    <property type="entry name" value="ATP synthase, F0 complex, subunit A"/>
    <property type="match status" value="1"/>
</dbReference>
<feature type="transmembrane region" description="Helical" evidence="12">
    <location>
        <begin position="24"/>
        <end position="54"/>
    </location>
</feature>
<evidence type="ECO:0000256" key="12">
    <source>
        <dbReference type="SAM" id="Phobius"/>
    </source>
</evidence>
<keyword evidence="6" id="KW-0375">Hydrogen ion transport</keyword>
<feature type="transmembrane region" description="Helical" evidence="12">
    <location>
        <begin position="159"/>
        <end position="180"/>
    </location>
</feature>
<keyword evidence="4" id="KW-0138">CF(0)</keyword>
<keyword evidence="8" id="KW-0406">Ion transport</keyword>
<feature type="transmembrane region" description="Helical" evidence="12">
    <location>
        <begin position="97"/>
        <end position="117"/>
    </location>
</feature>
<keyword evidence="5 12" id="KW-0812">Transmembrane</keyword>
<dbReference type="InterPro" id="IPR000568">
    <property type="entry name" value="ATP_synth_F0_asu"/>
</dbReference>
<evidence type="ECO:0000256" key="9">
    <source>
        <dbReference type="ARBA" id="ARBA00023136"/>
    </source>
</evidence>
<comment type="subcellular location">
    <subcellularLocation>
        <location evidence="1">Membrane</location>
        <topology evidence="1">Multi-pass membrane protein</topology>
    </subcellularLocation>
    <subcellularLocation>
        <location evidence="11">Mitochondrion inner membrane</location>
        <topology evidence="11">Multi-pass membrane protein</topology>
    </subcellularLocation>
</comment>
<evidence type="ECO:0000256" key="2">
    <source>
        <dbReference type="ARBA" id="ARBA00006810"/>
    </source>
</evidence>
<dbReference type="NCBIfam" id="TIGR01131">
    <property type="entry name" value="ATP_synt_6_or_A"/>
    <property type="match status" value="1"/>
</dbReference>
<dbReference type="PROSITE" id="PS00449">
    <property type="entry name" value="ATPASE_A"/>
    <property type="match status" value="1"/>
</dbReference>
<dbReference type="SUPFAM" id="SSF81336">
    <property type="entry name" value="F1F0 ATP synthase subunit A"/>
    <property type="match status" value="1"/>
</dbReference>
<dbReference type="InterPro" id="IPR045083">
    <property type="entry name" value="ATP_synth_F0_asu_bact/mt"/>
</dbReference>
<keyword evidence="13" id="KW-0496">Mitochondrion</keyword>
<keyword evidence="10" id="KW-0066">ATP synthesis</keyword>
<dbReference type="PANTHER" id="PTHR11410:SF0">
    <property type="entry name" value="ATP SYNTHASE SUBUNIT A"/>
    <property type="match status" value="1"/>
</dbReference>
<keyword evidence="7 12" id="KW-1133">Transmembrane helix</keyword>
<dbReference type="Pfam" id="PF00119">
    <property type="entry name" value="ATP-synt_A"/>
    <property type="match status" value="1"/>
</dbReference>
<feature type="transmembrane region" description="Helical" evidence="12">
    <location>
        <begin position="66"/>
        <end position="91"/>
    </location>
</feature>
<geneLocation type="mitochondrion" evidence="13"/>